<dbReference type="Pfam" id="PF00892">
    <property type="entry name" value="EamA"/>
    <property type="match status" value="2"/>
</dbReference>
<dbReference type="InterPro" id="IPR000620">
    <property type="entry name" value="EamA_dom"/>
</dbReference>
<dbReference type="RefSeq" id="WP_245570644.1">
    <property type="nucleotide sequence ID" value="NZ_AUFF01000003.1"/>
</dbReference>
<keyword evidence="1" id="KW-0472">Membrane</keyword>
<feature type="transmembrane region" description="Helical" evidence="1">
    <location>
        <begin position="73"/>
        <end position="91"/>
    </location>
</feature>
<dbReference type="GO" id="GO:0016020">
    <property type="term" value="C:membrane"/>
    <property type="evidence" value="ECO:0007669"/>
    <property type="project" value="InterPro"/>
</dbReference>
<dbReference type="Gene3D" id="1.10.3730.20">
    <property type="match status" value="1"/>
</dbReference>
<gene>
    <name evidence="3" type="ORF">P873_07885</name>
</gene>
<feature type="domain" description="EamA" evidence="2">
    <location>
        <begin position="8"/>
        <end position="141"/>
    </location>
</feature>
<keyword evidence="4" id="KW-1185">Reference proteome</keyword>
<dbReference type="PANTHER" id="PTHR22911">
    <property type="entry name" value="ACYL-MALONYL CONDENSING ENZYME-RELATED"/>
    <property type="match status" value="1"/>
</dbReference>
<feature type="transmembrane region" description="Helical" evidence="1">
    <location>
        <begin position="182"/>
        <end position="199"/>
    </location>
</feature>
<evidence type="ECO:0000313" key="4">
    <source>
        <dbReference type="Proteomes" id="UP000029391"/>
    </source>
</evidence>
<dbReference type="SUPFAM" id="SSF103481">
    <property type="entry name" value="Multidrug resistance efflux transporter EmrE"/>
    <property type="match status" value="2"/>
</dbReference>
<evidence type="ECO:0000259" key="2">
    <source>
        <dbReference type="Pfam" id="PF00892"/>
    </source>
</evidence>
<evidence type="ECO:0000313" key="3">
    <source>
        <dbReference type="EMBL" id="KFN50269.1"/>
    </source>
</evidence>
<dbReference type="Proteomes" id="UP000029391">
    <property type="component" value="Unassembled WGS sequence"/>
</dbReference>
<feature type="domain" description="EamA" evidence="2">
    <location>
        <begin position="153"/>
        <end position="276"/>
    </location>
</feature>
<feature type="transmembrane region" description="Helical" evidence="1">
    <location>
        <begin position="97"/>
        <end position="115"/>
    </location>
</feature>
<reference evidence="3 4" key="1">
    <citation type="submission" date="2013-09" db="EMBL/GenBank/DDBJ databases">
        <title>Genome sequencing of Arenimonas composti.</title>
        <authorList>
            <person name="Chen F."/>
            <person name="Wang G."/>
        </authorList>
    </citation>
    <scope>NUCLEOTIDE SEQUENCE [LARGE SCALE GENOMIC DNA]</scope>
    <source>
        <strain evidence="3 4">TR7-09</strain>
    </source>
</reference>
<dbReference type="InterPro" id="IPR037185">
    <property type="entry name" value="EmrE-like"/>
</dbReference>
<name>A0A091BHK8_9GAMM</name>
<keyword evidence="1" id="KW-1133">Transmembrane helix</keyword>
<evidence type="ECO:0000256" key="1">
    <source>
        <dbReference type="SAM" id="Phobius"/>
    </source>
</evidence>
<feature type="transmembrane region" description="Helical" evidence="1">
    <location>
        <begin position="238"/>
        <end position="258"/>
    </location>
</feature>
<feature type="transmembrane region" description="Helical" evidence="1">
    <location>
        <begin position="127"/>
        <end position="145"/>
    </location>
</feature>
<comment type="caution">
    <text evidence="3">The sequence shown here is derived from an EMBL/GenBank/DDBJ whole genome shotgun (WGS) entry which is preliminary data.</text>
</comment>
<sequence>MTRSDNLRGIVAMLCAVAMFSLMDGGLKQLSGHYPPLQVAAIRSWASLPLVAAWLLASGATVGSLWRIRWPLHLLRGGLSVAMLAAFTYAIKRMPLSSAYALFFIAPLVITALSVPLLGEKVGPRRWVAIAVGMLGVLVVLRPTGEGVMTFAGLAVIGSAVAYALSAITVRVLHRTDSAQSMVLWTLLLSGIGATVLAWPQWAPLRGGDAWVIAAVGLCGFIGQVAITEAFRAGEASVVAPFEYSALAWGLGLDYLIWRTLPDGWTFVGAGIVVASGLYLIHRERRLAAAAAVVTPP</sequence>
<accession>A0A091BHK8</accession>
<feature type="transmembrane region" description="Helical" evidence="1">
    <location>
        <begin position="7"/>
        <end position="25"/>
    </location>
</feature>
<feature type="transmembrane region" description="Helical" evidence="1">
    <location>
        <begin position="264"/>
        <end position="281"/>
    </location>
</feature>
<feature type="transmembrane region" description="Helical" evidence="1">
    <location>
        <begin position="45"/>
        <end position="66"/>
    </location>
</feature>
<organism evidence="3 4">
    <name type="scientific">Arenimonas composti TR7-09 = DSM 18010</name>
    <dbReference type="NCBI Taxonomy" id="1121013"/>
    <lineage>
        <taxon>Bacteria</taxon>
        <taxon>Pseudomonadati</taxon>
        <taxon>Pseudomonadota</taxon>
        <taxon>Gammaproteobacteria</taxon>
        <taxon>Lysobacterales</taxon>
        <taxon>Lysobacteraceae</taxon>
        <taxon>Arenimonas</taxon>
    </lineage>
</organism>
<feature type="transmembrane region" description="Helical" evidence="1">
    <location>
        <begin position="211"/>
        <end position="231"/>
    </location>
</feature>
<dbReference type="EMBL" id="AWXU01000021">
    <property type="protein sequence ID" value="KFN50269.1"/>
    <property type="molecule type" value="Genomic_DNA"/>
</dbReference>
<proteinExistence type="predicted"/>
<dbReference type="STRING" id="1121013.GCA_000426365_01773"/>
<dbReference type="AlphaFoldDB" id="A0A091BHK8"/>
<dbReference type="eggNOG" id="COG0697">
    <property type="taxonomic scope" value="Bacteria"/>
</dbReference>
<protein>
    <recommendedName>
        <fullName evidence="2">EamA domain-containing protein</fullName>
    </recommendedName>
</protein>
<feature type="transmembrane region" description="Helical" evidence="1">
    <location>
        <begin position="151"/>
        <end position="170"/>
    </location>
</feature>
<dbReference type="PANTHER" id="PTHR22911:SF103">
    <property type="entry name" value="BLR2811 PROTEIN"/>
    <property type="match status" value="1"/>
</dbReference>
<keyword evidence="1" id="KW-0812">Transmembrane</keyword>